<evidence type="ECO:0000313" key="11">
    <source>
        <dbReference type="Proteomes" id="UP001311799"/>
    </source>
</evidence>
<dbReference type="Pfam" id="PF02825">
    <property type="entry name" value="WWE"/>
    <property type="match status" value="1"/>
</dbReference>
<comment type="catalytic activity">
    <reaction evidence="1">
        <text>S-ubiquitinyl-[E2 ubiquitin-conjugating enzyme]-L-cysteine + [acceptor protein]-L-lysine = [E2 ubiquitin-conjugating enzyme]-L-cysteine + N(6)-ubiquitinyl-[acceptor protein]-L-lysine.</text>
        <dbReference type="EC" id="2.3.2.27"/>
    </reaction>
</comment>
<evidence type="ECO:0000259" key="9">
    <source>
        <dbReference type="PROSITE" id="PS50918"/>
    </source>
</evidence>
<keyword evidence="7" id="KW-0863">Zinc-finger</keyword>
<dbReference type="PROSITE" id="PS50918">
    <property type="entry name" value="WWE"/>
    <property type="match status" value="1"/>
</dbReference>
<sequence>MWRWWSDEGWVYYSLENSAIIEKSWRSKEVNIIVNVGGIPFLLNLRHFYQFNFITQRHRRISRDISSAVWFWTDNNGQLNLYQPNISAQIERFYLHMQWDLHKEVISEVSNDSKENTESNNNDFKTVSILKKQVAKPKTGRYVVWNQYDIYPIECKQVNRITGKERKIYRRYLKRVDLLDNQNYDEIQYGAEKERMDFKLEWEFTDTSVAQFDDALSLIIETGEYVCEGHQNVFTEEEINKVKTELINEKIDDDCCLCLHRLEDNLIRLNKCSHVYHNECLNEMIGHLKGKNSLFCPLCMTIQCFGKGSSPPGIMRYIVYKSGNIEIESYPNINVIEIEYFIPNGIQNNRHPNPNKPYIGTYKIAYLPYDEQGKILLKGLSKAFKLGHTFKVSSLNNSNTGINMDITQWNIIPHKISTCGGPALQGFPDPFYYGNVLKKLSSLGIECEFEDGEETKQTS</sequence>
<dbReference type="InterPro" id="IPR013083">
    <property type="entry name" value="Znf_RING/FYVE/PHD"/>
</dbReference>
<dbReference type="Gene3D" id="3.30.40.10">
    <property type="entry name" value="Zinc/RING finger domain, C3HC4 (zinc finger)"/>
    <property type="match status" value="1"/>
</dbReference>
<keyword evidence="7" id="KW-0862">Zinc</keyword>
<dbReference type="InterPro" id="IPR001841">
    <property type="entry name" value="Znf_RING"/>
</dbReference>
<dbReference type="InterPro" id="IPR039396">
    <property type="entry name" value="Deltex_C"/>
</dbReference>
<keyword evidence="6" id="KW-0479">Metal-binding</keyword>
<dbReference type="GO" id="GO:0008270">
    <property type="term" value="F:zinc ion binding"/>
    <property type="evidence" value="ECO:0007669"/>
    <property type="project" value="UniProtKB-KW"/>
</dbReference>
<comment type="caution">
    <text evidence="10">The sequence shown here is derived from an EMBL/GenBank/DDBJ whole genome shotgun (WGS) entry which is preliminary data.</text>
</comment>
<dbReference type="SMART" id="SM00184">
    <property type="entry name" value="RING"/>
    <property type="match status" value="1"/>
</dbReference>
<evidence type="ECO:0000256" key="1">
    <source>
        <dbReference type="ARBA" id="ARBA00000900"/>
    </source>
</evidence>
<evidence type="ECO:0000256" key="2">
    <source>
        <dbReference type="ARBA" id="ARBA00004906"/>
    </source>
</evidence>
<keyword evidence="5" id="KW-0808">Transferase</keyword>
<dbReference type="Gene3D" id="3.30.390.130">
    <property type="match status" value="1"/>
</dbReference>
<dbReference type="GO" id="GO:0016567">
    <property type="term" value="P:protein ubiquitination"/>
    <property type="evidence" value="ECO:0007669"/>
    <property type="project" value="InterPro"/>
</dbReference>
<evidence type="ECO:0000259" key="8">
    <source>
        <dbReference type="PROSITE" id="PS50089"/>
    </source>
</evidence>
<reference evidence="10 11" key="1">
    <citation type="submission" date="2023-10" db="EMBL/GenBank/DDBJ databases">
        <title>Comparative genomics analysis reveals potential genetic determinants of host preference in Cryptosporidium xiaoi.</title>
        <authorList>
            <person name="Xiao L."/>
            <person name="Li J."/>
        </authorList>
    </citation>
    <scope>NUCLEOTIDE SEQUENCE [LARGE SCALE GENOMIC DNA]</scope>
    <source>
        <strain evidence="10 11">52996</strain>
    </source>
</reference>
<dbReference type="InterPro" id="IPR004170">
    <property type="entry name" value="WWE_dom"/>
</dbReference>
<dbReference type="AlphaFoldDB" id="A0AAV9Y1D3"/>
<dbReference type="InterPro" id="IPR037197">
    <property type="entry name" value="WWE_dom_sf"/>
</dbReference>
<dbReference type="Pfam" id="PF18102">
    <property type="entry name" value="DTC"/>
    <property type="match status" value="1"/>
</dbReference>
<evidence type="ECO:0000313" key="10">
    <source>
        <dbReference type="EMBL" id="KAK6590364.1"/>
    </source>
</evidence>
<evidence type="ECO:0000256" key="6">
    <source>
        <dbReference type="ARBA" id="ARBA00022723"/>
    </source>
</evidence>
<name>A0AAV9Y1D3_9CRYT</name>
<dbReference type="EC" id="2.3.2.27" evidence="4"/>
<gene>
    <name evidence="10" type="ORF">RS030_162553</name>
</gene>
<comment type="similarity">
    <text evidence="3">Belongs to the Deltex family.</text>
</comment>
<feature type="domain" description="WWE" evidence="9">
    <location>
        <begin position="1"/>
        <end position="63"/>
    </location>
</feature>
<keyword evidence="11" id="KW-1185">Reference proteome</keyword>
<dbReference type="Proteomes" id="UP001311799">
    <property type="component" value="Unassembled WGS sequence"/>
</dbReference>
<evidence type="ECO:0000256" key="3">
    <source>
        <dbReference type="ARBA" id="ARBA00009413"/>
    </source>
</evidence>
<dbReference type="Gene3D" id="3.30.720.50">
    <property type="match status" value="1"/>
</dbReference>
<comment type="pathway">
    <text evidence="2">Protein modification; protein ubiquitination.</text>
</comment>
<evidence type="ECO:0000256" key="4">
    <source>
        <dbReference type="ARBA" id="ARBA00012483"/>
    </source>
</evidence>
<organism evidence="10 11">
    <name type="scientific">Cryptosporidium xiaoi</name>
    <dbReference type="NCBI Taxonomy" id="659607"/>
    <lineage>
        <taxon>Eukaryota</taxon>
        <taxon>Sar</taxon>
        <taxon>Alveolata</taxon>
        <taxon>Apicomplexa</taxon>
        <taxon>Conoidasida</taxon>
        <taxon>Coccidia</taxon>
        <taxon>Eucoccidiorida</taxon>
        <taxon>Eimeriorina</taxon>
        <taxon>Cryptosporidiidae</taxon>
        <taxon>Cryptosporidium</taxon>
    </lineage>
</organism>
<evidence type="ECO:0000256" key="5">
    <source>
        <dbReference type="ARBA" id="ARBA00022679"/>
    </source>
</evidence>
<accession>A0AAV9Y1D3</accession>
<dbReference type="PROSITE" id="PS50089">
    <property type="entry name" value="ZF_RING_2"/>
    <property type="match status" value="1"/>
</dbReference>
<proteinExistence type="inferred from homology"/>
<dbReference type="EMBL" id="JAWDEY010000007">
    <property type="protein sequence ID" value="KAK6590364.1"/>
    <property type="molecule type" value="Genomic_DNA"/>
</dbReference>
<dbReference type="InterPro" id="IPR039399">
    <property type="entry name" value="Deltex_C_sf"/>
</dbReference>
<dbReference type="SUPFAM" id="SSF57850">
    <property type="entry name" value="RING/U-box"/>
    <property type="match status" value="1"/>
</dbReference>
<dbReference type="InterPro" id="IPR039398">
    <property type="entry name" value="Deltex_fam"/>
</dbReference>
<protein>
    <recommendedName>
        <fullName evidence="4">RING-type E3 ubiquitin transferase</fullName>
        <ecNumber evidence="4">2.3.2.27</ecNumber>
    </recommendedName>
</protein>
<dbReference type="PANTHER" id="PTHR12622">
    <property type="entry name" value="DELTEX-RELATED"/>
    <property type="match status" value="1"/>
</dbReference>
<dbReference type="SUPFAM" id="SSF117839">
    <property type="entry name" value="WWE domain"/>
    <property type="match status" value="1"/>
</dbReference>
<dbReference type="GO" id="GO:0061630">
    <property type="term" value="F:ubiquitin protein ligase activity"/>
    <property type="evidence" value="ECO:0007669"/>
    <property type="project" value="UniProtKB-EC"/>
</dbReference>
<feature type="domain" description="RING-type" evidence="8">
    <location>
        <begin position="255"/>
        <end position="299"/>
    </location>
</feature>
<evidence type="ECO:0000256" key="7">
    <source>
        <dbReference type="PROSITE-ProRule" id="PRU00175"/>
    </source>
</evidence>
<dbReference type="GO" id="GO:0007219">
    <property type="term" value="P:Notch signaling pathway"/>
    <property type="evidence" value="ECO:0007669"/>
    <property type="project" value="InterPro"/>
</dbReference>